<evidence type="ECO:0000313" key="3">
    <source>
        <dbReference type="Proteomes" id="UP001289581"/>
    </source>
</evidence>
<evidence type="ECO:0000256" key="1">
    <source>
        <dbReference type="SAM" id="Phobius"/>
    </source>
</evidence>
<organism evidence="2 3">
    <name type="scientific">Actinomyces oris</name>
    <dbReference type="NCBI Taxonomy" id="544580"/>
    <lineage>
        <taxon>Bacteria</taxon>
        <taxon>Bacillati</taxon>
        <taxon>Actinomycetota</taxon>
        <taxon>Actinomycetes</taxon>
        <taxon>Actinomycetales</taxon>
        <taxon>Actinomycetaceae</taxon>
        <taxon>Actinomyces</taxon>
    </lineage>
</organism>
<protein>
    <submittedName>
        <fullName evidence="2">Uncharacterized protein</fullName>
    </submittedName>
</protein>
<keyword evidence="1" id="KW-1133">Transmembrane helix</keyword>
<accession>A0AAW9KWV3</accession>
<dbReference type="EMBL" id="JAXBCZ010000001">
    <property type="protein sequence ID" value="MEA1304475.1"/>
    <property type="molecule type" value="Genomic_DNA"/>
</dbReference>
<dbReference type="AlphaFoldDB" id="A0AAW9KWV3"/>
<evidence type="ECO:0000313" key="2">
    <source>
        <dbReference type="EMBL" id="MEA1304475.1"/>
    </source>
</evidence>
<gene>
    <name evidence="2" type="ORF">QU665_05220</name>
</gene>
<feature type="transmembrane region" description="Helical" evidence="1">
    <location>
        <begin position="199"/>
        <end position="219"/>
    </location>
</feature>
<feature type="transmembrane region" description="Helical" evidence="1">
    <location>
        <begin position="20"/>
        <end position="39"/>
    </location>
</feature>
<name>A0AAW9KWV3_9ACTO</name>
<reference evidence="2 3" key="1">
    <citation type="submission" date="2023-06" db="EMBL/GenBank/DDBJ databases">
        <title>Actinomyces orist ORNL 0101 HMT-893 genome.</title>
        <authorList>
            <person name="Johnston C.D."/>
            <person name="Chen T."/>
            <person name="Dewhirst F.E."/>
        </authorList>
    </citation>
    <scope>NUCLEOTIDE SEQUENCE [LARGE SCALE GENOMIC DNA]</scope>
    <source>
        <strain evidence="2 3">ORNL 0101</strain>
    </source>
</reference>
<keyword evidence="1" id="KW-0812">Transmembrane</keyword>
<keyword evidence="1" id="KW-0472">Membrane</keyword>
<proteinExistence type="predicted"/>
<keyword evidence="3" id="KW-1185">Reference proteome</keyword>
<feature type="transmembrane region" description="Helical" evidence="1">
    <location>
        <begin position="172"/>
        <end position="193"/>
    </location>
</feature>
<comment type="caution">
    <text evidence="2">The sequence shown here is derived from an EMBL/GenBank/DDBJ whole genome shotgun (WGS) entry which is preliminary data.</text>
</comment>
<dbReference type="Proteomes" id="UP001289581">
    <property type="component" value="Unassembled WGS sequence"/>
</dbReference>
<dbReference type="RefSeq" id="WP_322911842.1">
    <property type="nucleotide sequence ID" value="NZ_JAXBCZ010000001.1"/>
</dbReference>
<feature type="transmembrane region" description="Helical" evidence="1">
    <location>
        <begin position="86"/>
        <end position="108"/>
    </location>
</feature>
<feature type="transmembrane region" description="Helical" evidence="1">
    <location>
        <begin position="120"/>
        <end position="143"/>
    </location>
</feature>
<sequence length="274" mass="30731">MNVATTAISNLSPADVLKAVIAMSGSAIGLLAGLGQISLSAKSRQTIEWINNTIDKDAGNEPRQKILKELRLSQEGRLIAAHYVPWWKFMLLPTWAIGYAVPTIQSAIRAVVDNKEPNDILLSIAFHSLGCLYLSWLTIGWYAERFRINDHYSRRLPTVPRISLWKMGSKPFLTAGFCAACPISLYISLFLIITGRNTLTESLAVVLLLIGFYSLWFTIPFARRYARRWSTITESGRTWHDESAKEVAMTLRSWMGGSSPITSTDNKDAYTRKQ</sequence>